<feature type="compositionally biased region" description="Basic and acidic residues" evidence="1">
    <location>
        <begin position="573"/>
        <end position="588"/>
    </location>
</feature>
<feature type="compositionally biased region" description="Basic and acidic residues" evidence="1">
    <location>
        <begin position="33"/>
        <end position="47"/>
    </location>
</feature>
<evidence type="ECO:0000313" key="3">
    <source>
        <dbReference type="EMBL" id="CAL1675706.1"/>
    </source>
</evidence>
<evidence type="ECO:0000256" key="2">
    <source>
        <dbReference type="SAM" id="SignalP"/>
    </source>
</evidence>
<evidence type="ECO:0000313" key="4">
    <source>
        <dbReference type="Proteomes" id="UP001497644"/>
    </source>
</evidence>
<reference evidence="3" key="1">
    <citation type="submission" date="2024-04" db="EMBL/GenBank/DDBJ databases">
        <authorList>
            <consortium name="Molecular Ecology Group"/>
        </authorList>
    </citation>
    <scope>NUCLEOTIDE SEQUENCE</scope>
</reference>
<feature type="compositionally biased region" description="Basic and acidic residues" evidence="1">
    <location>
        <begin position="345"/>
        <end position="354"/>
    </location>
</feature>
<organism evidence="3 4">
    <name type="scientific">Lasius platythorax</name>
    <dbReference type="NCBI Taxonomy" id="488582"/>
    <lineage>
        <taxon>Eukaryota</taxon>
        <taxon>Metazoa</taxon>
        <taxon>Ecdysozoa</taxon>
        <taxon>Arthropoda</taxon>
        <taxon>Hexapoda</taxon>
        <taxon>Insecta</taxon>
        <taxon>Pterygota</taxon>
        <taxon>Neoptera</taxon>
        <taxon>Endopterygota</taxon>
        <taxon>Hymenoptera</taxon>
        <taxon>Apocrita</taxon>
        <taxon>Aculeata</taxon>
        <taxon>Formicoidea</taxon>
        <taxon>Formicidae</taxon>
        <taxon>Formicinae</taxon>
        <taxon>Lasius</taxon>
        <taxon>Lasius</taxon>
    </lineage>
</organism>
<feature type="compositionally biased region" description="Basic residues" evidence="1">
    <location>
        <begin position="488"/>
        <end position="502"/>
    </location>
</feature>
<name>A0AAV2N6H9_9HYME</name>
<feature type="compositionally biased region" description="Low complexity" evidence="1">
    <location>
        <begin position="518"/>
        <end position="530"/>
    </location>
</feature>
<feature type="region of interest" description="Disordered" evidence="1">
    <location>
        <begin position="488"/>
        <end position="616"/>
    </location>
</feature>
<gene>
    <name evidence="3" type="ORF">LPLAT_LOCUS2028</name>
</gene>
<feature type="region of interest" description="Disordered" evidence="1">
    <location>
        <begin position="914"/>
        <end position="947"/>
    </location>
</feature>
<keyword evidence="4" id="KW-1185">Reference proteome</keyword>
<evidence type="ECO:0000256" key="1">
    <source>
        <dbReference type="SAM" id="MobiDB-lite"/>
    </source>
</evidence>
<feature type="chain" id="PRO_5043584545" evidence="2">
    <location>
        <begin position="25"/>
        <end position="1202"/>
    </location>
</feature>
<feature type="compositionally biased region" description="Acidic residues" evidence="1">
    <location>
        <begin position="924"/>
        <end position="938"/>
    </location>
</feature>
<feature type="compositionally biased region" description="Low complexity" evidence="1">
    <location>
        <begin position="557"/>
        <end position="571"/>
    </location>
</feature>
<feature type="region of interest" description="Disordered" evidence="1">
    <location>
        <begin position="31"/>
        <end position="67"/>
    </location>
</feature>
<feature type="compositionally biased region" description="Low complexity" evidence="1">
    <location>
        <begin position="605"/>
        <end position="615"/>
    </location>
</feature>
<feature type="region of interest" description="Disordered" evidence="1">
    <location>
        <begin position="331"/>
        <end position="363"/>
    </location>
</feature>
<feature type="compositionally biased region" description="Polar residues" evidence="1">
    <location>
        <begin position="48"/>
        <end position="57"/>
    </location>
</feature>
<feature type="region of interest" description="Disordered" evidence="1">
    <location>
        <begin position="383"/>
        <end position="413"/>
    </location>
</feature>
<dbReference type="AlphaFoldDB" id="A0AAV2N6H9"/>
<feature type="signal peptide" evidence="2">
    <location>
        <begin position="1"/>
        <end position="24"/>
    </location>
</feature>
<dbReference type="EMBL" id="OZ034834">
    <property type="protein sequence ID" value="CAL1675706.1"/>
    <property type="molecule type" value="Genomic_DNA"/>
</dbReference>
<protein>
    <submittedName>
        <fullName evidence="3">Uncharacterized protein</fullName>
    </submittedName>
</protein>
<sequence>MLVRAPYTLFFILVVCSWFRHNAAIPFPPRSSDASRIRDSFKDKETDSQSYDISAQSRPRKAESSDASFYDDSANQIHNIIKNQNVNMNIIGRVHRNRNEFRKQGKQEVSRKEASKKVTSPYNLYYNNYYKSLENISEEKQSANCSSGKKENQRYSSSFVGNVTNHTLSVDKEFNEVVGNNSKAKTISSVHEDEDITLCWIETTTIKENKTVRPPKRLVIREYTISFENSATIPDKYLECKKLEGELTTNDKEIGKTALFEIIDEDTKVSRVVNFTSVSHVGDIIVWQHKRVKCGVGPVVSKNIVEWNDGSKNPKKRVEIKVSPKLHQLTAKTEEELCTESSEEGNEKGNRHTTTESCEESGACEVTTKSDDILIKSNKEISEEKITKSSKNEASSESESKDLSTSIGITKPPLSTEEIFNDTHTVPKITREDILNCEEDSLDPACTTQRNITHSSSSIELFTESDATEATTKAISKTRDILTPIVHKKTKKETSSKKKLWKKPISSESSEEERVVTEETTLLTSTTEILKSSEELASQSTDKESVTTSENVDYDNSAVSTAETSVTISSSETEEKEHSTTEEDKEYTSVELTSEELNKIDHVPSSSISTITSEEYSAEQVTTTVSPYGFTEFVKESEKFSKSLNKLSEPSIESISESVTARLATTTSSSSAEIKPTALSSTVSNRLDYSCENSEDCLYVSSSESCDESQENCGSVTVTSCESGMCSGEIDEDQSRSDVVFLPTKNQPSVATDSQSSEKSATIEIQHTTVASVATTILTVQEAENISTAIDNADAHRRSTTTSTPQHKLTLKVKVLLQHINQEEEKLNLVEVEKNLSLDENSAEDDHFDLLEQLKSLNDSINRDTLSALLNCTILGNLTKKSNLISTQSNHDIDDSYEELEPTNPSAFEELISEQSTSGRDLAENEDSQYPEYNEENEVSSRRRRRRSLDDNKLGDLSELDAFNKNLSNPSNESSVSVNSLNVSELQNIHLTKETIHPSTTTSNPEEGTSDAAYVENERNVTKEGNDSVAFSTINDNDTDSSSTLGYQDVNVTKEIIQLSTTTNNPEEGTSDAVRTENGNDTTTEIVLSTVSSANENVYNETETEVLRQILPGIQEDVSVGLQHVVSELTQNNPTFVNDLKKIIQTNLLNIIADPKDNRIHSRARRAAGEEVGHWSNERIKEAPMGGNLRSFIEFTLYKVLP</sequence>
<proteinExistence type="predicted"/>
<dbReference type="Proteomes" id="UP001497644">
    <property type="component" value="Chromosome 11"/>
</dbReference>
<keyword evidence="2" id="KW-0732">Signal</keyword>
<accession>A0AAV2N6H9</accession>